<dbReference type="SMART" id="SM00338">
    <property type="entry name" value="BRLZ"/>
    <property type="match status" value="1"/>
</dbReference>
<evidence type="ECO:0000256" key="8">
    <source>
        <dbReference type="ARBA" id="ARBA00023242"/>
    </source>
</evidence>
<proteinExistence type="inferred from homology"/>
<dbReference type="GO" id="GO:0000981">
    <property type="term" value="F:DNA-binding transcription factor activity, RNA polymerase II-specific"/>
    <property type="evidence" value="ECO:0000318"/>
    <property type="project" value="GO_Central"/>
</dbReference>
<evidence type="ECO:0000256" key="5">
    <source>
        <dbReference type="ARBA" id="ARBA00023125"/>
    </source>
</evidence>
<dbReference type="Ensembl" id="ENSCAFT00845030493.1">
    <property type="protein sequence ID" value="ENSCAFP00845023918.1"/>
    <property type="gene ID" value="ENSCAFG00845017239.1"/>
</dbReference>
<evidence type="ECO:0000256" key="2">
    <source>
        <dbReference type="ARBA" id="ARBA00009208"/>
    </source>
</evidence>
<evidence type="ECO:0000256" key="1">
    <source>
        <dbReference type="ARBA" id="ARBA00004123"/>
    </source>
</evidence>
<evidence type="ECO:0000256" key="7">
    <source>
        <dbReference type="ARBA" id="ARBA00023163"/>
    </source>
</evidence>
<reference evidence="11" key="2">
    <citation type="submission" date="2025-08" db="UniProtKB">
        <authorList>
            <consortium name="Ensembl"/>
        </authorList>
    </citation>
    <scope>IDENTIFICATION</scope>
    <source>
        <strain evidence="11">Boxer</strain>
    </source>
</reference>
<comment type="similarity">
    <text evidence="2">Belongs to the bZIP family. PAR subfamily.</text>
</comment>
<dbReference type="InterPro" id="IPR004827">
    <property type="entry name" value="bZIP"/>
</dbReference>
<evidence type="ECO:0000313" key="12">
    <source>
        <dbReference type="Proteomes" id="UP000805418"/>
    </source>
</evidence>
<dbReference type="GO" id="GO:0048511">
    <property type="term" value="P:rhythmic process"/>
    <property type="evidence" value="ECO:0007669"/>
    <property type="project" value="UniProtKB-KW"/>
</dbReference>
<dbReference type="Pfam" id="PF07716">
    <property type="entry name" value="bZIP_2"/>
    <property type="match status" value="1"/>
</dbReference>
<evidence type="ECO:0000256" key="6">
    <source>
        <dbReference type="ARBA" id="ARBA00023159"/>
    </source>
</evidence>
<evidence type="ECO:0000256" key="4">
    <source>
        <dbReference type="ARBA" id="ARBA00023108"/>
    </source>
</evidence>
<dbReference type="PANTHER" id="PTHR11988">
    <property type="entry name" value="THYROTROPH EMBRYONIC FACTOR RELATED"/>
    <property type="match status" value="1"/>
</dbReference>
<keyword evidence="7" id="KW-0804">Transcription</keyword>
<keyword evidence="8" id="KW-0539">Nucleus</keyword>
<keyword evidence="6" id="KW-0010">Activator</keyword>
<protein>
    <submittedName>
        <fullName evidence="11">TEF transcription factor, PAR bZIP family member</fullName>
    </submittedName>
</protein>
<dbReference type="SUPFAM" id="SSF57959">
    <property type="entry name" value="Leucine zipper domain"/>
    <property type="match status" value="1"/>
</dbReference>
<dbReference type="InterPro" id="IPR046347">
    <property type="entry name" value="bZIP_sf"/>
</dbReference>
<evidence type="ECO:0000256" key="3">
    <source>
        <dbReference type="ARBA" id="ARBA00023015"/>
    </source>
</evidence>
<dbReference type="InterPro" id="IPR040223">
    <property type="entry name" value="PAR_bZIP"/>
</dbReference>
<evidence type="ECO:0000259" key="10">
    <source>
        <dbReference type="PROSITE" id="PS50217"/>
    </source>
</evidence>
<dbReference type="Proteomes" id="UP000805418">
    <property type="component" value="Chromosome 10"/>
</dbReference>
<sequence length="347" mass="38792">MSMSSCDRIGVAPAMDMPEVLKSLLEHSLPWPEKRTDKEKGKEKLEEDEAAAASTMAVSASLMPPIWDKTIPYDGESFHLEYMDLDEFLLENGIPASPTHLAQNLLLPVAELEGKESASSSTASPPSSSTAVFQASETASSTESSLEKERETPSPIDPNCVEVDVNFNPDPADLVLSSVPGGELFNPRKHKFAEEDLKPQPMIKKAKKVFVPDEQKDEKYWTRRKKNNVAAKRSRDARRLKENQITIRAAFLEKENTALRTEVAELRKEVRIGVLLRLRKPRGGVTPPARATNHPGLPWTEGFPGTQYLHWENWASRYLQDTHLTRKKESGGRTEKILSRCQAKHGA</sequence>
<feature type="domain" description="BZIP" evidence="10">
    <location>
        <begin position="217"/>
        <end position="270"/>
    </location>
</feature>
<accession>A0A8I3P1Y7</accession>
<keyword evidence="12" id="KW-1185">Reference proteome</keyword>
<dbReference type="GO" id="GO:0000978">
    <property type="term" value="F:RNA polymerase II cis-regulatory region sequence-specific DNA binding"/>
    <property type="evidence" value="ECO:0000318"/>
    <property type="project" value="GO_Central"/>
</dbReference>
<keyword evidence="5" id="KW-0238">DNA-binding</keyword>
<feature type="region of interest" description="Disordered" evidence="9">
    <location>
        <begin position="116"/>
        <end position="163"/>
    </location>
</feature>
<dbReference type="PROSITE" id="PS50217">
    <property type="entry name" value="BZIP"/>
    <property type="match status" value="1"/>
</dbReference>
<feature type="compositionally biased region" description="Low complexity" evidence="9">
    <location>
        <begin position="117"/>
        <end position="144"/>
    </location>
</feature>
<dbReference type="CDD" id="cd14695">
    <property type="entry name" value="bZIP_HLF"/>
    <property type="match status" value="1"/>
</dbReference>
<reference evidence="11" key="1">
    <citation type="submission" date="2020-03" db="EMBL/GenBank/DDBJ databases">
        <title>Long-read based genome assembly of a Labrador retriever dog.</title>
        <authorList>
            <person name="Eory L."/>
            <person name="Zhang W."/>
            <person name="Schoenebeck J."/>
        </authorList>
    </citation>
    <scope>NUCLEOTIDE SEQUENCE [LARGE SCALE GENOMIC DNA]</scope>
    <source>
        <strain evidence="11">Labrador retriever</strain>
    </source>
</reference>
<dbReference type="GeneTree" id="ENSGT00940000156578"/>
<reference evidence="11" key="3">
    <citation type="submission" date="2025-09" db="UniProtKB">
        <authorList>
            <consortium name="Ensembl"/>
        </authorList>
    </citation>
    <scope>IDENTIFICATION</scope>
    <source>
        <strain evidence="11">Boxer</strain>
    </source>
</reference>
<dbReference type="OrthoDB" id="6022300at2759"/>
<dbReference type="PANTHER" id="PTHR11988:SF24">
    <property type="entry name" value="THYROTROPH EMBRYONIC FACTOR"/>
    <property type="match status" value="1"/>
</dbReference>
<name>A0A8I3P1Y7_CANLF</name>
<comment type="subcellular location">
    <subcellularLocation>
        <location evidence="1">Nucleus</location>
    </subcellularLocation>
</comment>
<evidence type="ECO:0000313" key="11">
    <source>
        <dbReference type="Ensembl" id="ENSCAFP00845023918.1"/>
    </source>
</evidence>
<dbReference type="AlphaFoldDB" id="A0A8I3P1Y7"/>
<keyword evidence="3" id="KW-0805">Transcription regulation</keyword>
<dbReference type="Gene3D" id="1.20.5.170">
    <property type="match status" value="1"/>
</dbReference>
<evidence type="ECO:0000256" key="9">
    <source>
        <dbReference type="SAM" id="MobiDB-lite"/>
    </source>
</evidence>
<organism evidence="11 12">
    <name type="scientific">Canis lupus familiaris</name>
    <name type="common">Dog</name>
    <name type="synonym">Canis familiaris</name>
    <dbReference type="NCBI Taxonomy" id="9615"/>
    <lineage>
        <taxon>Eukaryota</taxon>
        <taxon>Metazoa</taxon>
        <taxon>Chordata</taxon>
        <taxon>Craniata</taxon>
        <taxon>Vertebrata</taxon>
        <taxon>Euteleostomi</taxon>
        <taxon>Mammalia</taxon>
        <taxon>Eutheria</taxon>
        <taxon>Laurasiatheria</taxon>
        <taxon>Carnivora</taxon>
        <taxon>Caniformia</taxon>
        <taxon>Canidae</taxon>
        <taxon>Canis</taxon>
    </lineage>
</organism>
<dbReference type="GO" id="GO:0045944">
    <property type="term" value="P:positive regulation of transcription by RNA polymerase II"/>
    <property type="evidence" value="ECO:0000318"/>
    <property type="project" value="GO_Central"/>
</dbReference>
<dbReference type="GO" id="GO:0005634">
    <property type="term" value="C:nucleus"/>
    <property type="evidence" value="ECO:0000318"/>
    <property type="project" value="GO_Central"/>
</dbReference>
<keyword evidence="4" id="KW-0090">Biological rhythms</keyword>
<dbReference type="FunFam" id="1.20.5.170:FF:000007">
    <property type="entry name" value="hepatic leukemia factor isoform X2"/>
    <property type="match status" value="1"/>
</dbReference>
<gene>
    <name evidence="11" type="primary">TEF</name>
</gene>